<protein>
    <submittedName>
        <fullName evidence="2">Uncharacterized protein</fullName>
    </submittedName>
</protein>
<gene>
    <name evidence="2" type="ORF">UFOVP328_286</name>
</gene>
<name>A0A6J5LY85_9CAUD</name>
<proteinExistence type="predicted"/>
<evidence type="ECO:0000313" key="2">
    <source>
        <dbReference type="EMBL" id="CAB4138093.1"/>
    </source>
</evidence>
<reference evidence="2" key="1">
    <citation type="submission" date="2020-04" db="EMBL/GenBank/DDBJ databases">
        <authorList>
            <person name="Chiriac C."/>
            <person name="Salcher M."/>
            <person name="Ghai R."/>
            <person name="Kavagutti S V."/>
        </authorList>
    </citation>
    <scope>NUCLEOTIDE SEQUENCE</scope>
</reference>
<sequence>MNIADILRKVADIADQQANPAMPDEGIQNPAELAEVPTGPYGDEVEACDNQDAGADDELMVPPLQLKLELLKRAVDVDNIYDDQRADEVHDNEQEDPLAAIKRNAGIDSGAMTAIIHGIAGADEPLDD</sequence>
<feature type="region of interest" description="Disordered" evidence="1">
    <location>
        <begin position="17"/>
        <end position="42"/>
    </location>
</feature>
<organism evidence="2">
    <name type="scientific">uncultured Caudovirales phage</name>
    <dbReference type="NCBI Taxonomy" id="2100421"/>
    <lineage>
        <taxon>Viruses</taxon>
        <taxon>Duplodnaviria</taxon>
        <taxon>Heunggongvirae</taxon>
        <taxon>Uroviricota</taxon>
        <taxon>Caudoviricetes</taxon>
        <taxon>Peduoviridae</taxon>
        <taxon>Maltschvirus</taxon>
        <taxon>Maltschvirus maltsch</taxon>
    </lineage>
</organism>
<accession>A0A6J5LY85</accession>
<evidence type="ECO:0000256" key="1">
    <source>
        <dbReference type="SAM" id="MobiDB-lite"/>
    </source>
</evidence>
<dbReference type="EMBL" id="LR796341">
    <property type="protein sequence ID" value="CAB4138093.1"/>
    <property type="molecule type" value="Genomic_DNA"/>
</dbReference>